<reference evidence="6 7" key="1">
    <citation type="submission" date="2019-09" db="EMBL/GenBank/DDBJ databases">
        <title>Salinarimonas rosea gen. nov., sp. nov., a new member of the a-2 subgroup of the Proteobacteria.</title>
        <authorList>
            <person name="Liu J."/>
        </authorList>
    </citation>
    <scope>NUCLEOTIDE SEQUENCE [LARGE SCALE GENOMIC DNA]</scope>
    <source>
        <strain evidence="6 7">BN140002</strain>
    </source>
</reference>
<evidence type="ECO:0000256" key="2">
    <source>
        <dbReference type="ARBA" id="ARBA00022729"/>
    </source>
</evidence>
<dbReference type="InterPro" id="IPR028082">
    <property type="entry name" value="Peripla_BP_I"/>
</dbReference>
<dbReference type="Proteomes" id="UP000323142">
    <property type="component" value="Unassembled WGS sequence"/>
</dbReference>
<reference evidence="6 7" key="2">
    <citation type="submission" date="2019-09" db="EMBL/GenBank/DDBJ databases">
        <authorList>
            <person name="Jin C."/>
        </authorList>
    </citation>
    <scope>NUCLEOTIDE SEQUENCE [LARGE SCALE GENOMIC DNA]</scope>
    <source>
        <strain evidence="6 7">BN140002</strain>
    </source>
</reference>
<dbReference type="RefSeq" id="WP_149815002.1">
    <property type="nucleotide sequence ID" value="NZ_VUOA01000001.1"/>
</dbReference>
<accession>A0A5B2W1G3</accession>
<dbReference type="GO" id="GO:0006865">
    <property type="term" value="P:amino acid transport"/>
    <property type="evidence" value="ECO:0007669"/>
    <property type="project" value="UniProtKB-KW"/>
</dbReference>
<dbReference type="Pfam" id="PF13458">
    <property type="entry name" value="Peripla_BP_6"/>
    <property type="match status" value="1"/>
</dbReference>
<dbReference type="PANTHER" id="PTHR30483">
    <property type="entry name" value="LEUCINE-SPECIFIC-BINDING PROTEIN"/>
    <property type="match status" value="1"/>
</dbReference>
<feature type="region of interest" description="Disordered" evidence="4">
    <location>
        <begin position="36"/>
        <end position="57"/>
    </location>
</feature>
<dbReference type="EMBL" id="VUOA01000001">
    <property type="protein sequence ID" value="KAA2244346.1"/>
    <property type="molecule type" value="Genomic_DNA"/>
</dbReference>
<evidence type="ECO:0000313" key="7">
    <source>
        <dbReference type="Proteomes" id="UP000323142"/>
    </source>
</evidence>
<dbReference type="InterPro" id="IPR028081">
    <property type="entry name" value="Leu-bd"/>
</dbReference>
<keyword evidence="2" id="KW-0732">Signal</keyword>
<dbReference type="AlphaFoldDB" id="A0A5B2W1G3"/>
<evidence type="ECO:0000256" key="4">
    <source>
        <dbReference type="SAM" id="MobiDB-lite"/>
    </source>
</evidence>
<dbReference type="PANTHER" id="PTHR30483:SF6">
    <property type="entry name" value="PERIPLASMIC BINDING PROTEIN OF ABC TRANSPORTER FOR NATURAL AMINO ACIDS"/>
    <property type="match status" value="1"/>
</dbReference>
<keyword evidence="3" id="KW-0813">Transport</keyword>
<gene>
    <name evidence="6" type="ORF">F0L46_00155</name>
</gene>
<dbReference type="PROSITE" id="PS51318">
    <property type="entry name" value="TAT"/>
    <property type="match status" value="1"/>
</dbReference>
<proteinExistence type="inferred from homology"/>
<dbReference type="SUPFAM" id="SSF53822">
    <property type="entry name" value="Periplasmic binding protein-like I"/>
    <property type="match status" value="1"/>
</dbReference>
<sequence length="405" mass="40538">MTPPTAFGRRGLLKGSLAAATTLSLGGCVSTLAGGSRPSPVAAAPAPEPEPAAGPALGNGPVRVALLLPLTGPGQGAAVAASMRNAAELALAEFQGPDLTVLLKDDKGTPEGARDAATAALAEGAELILGPLFAGSVAAAGGVARAGGRPVIAFSTDASVATRGVYLIGFLPGPEVDRVVDYAASQGRRSVAGLIPETTYGNVVEAAFREAAARNNMRVAGVERYAAGAGAAAAARLAPVIGGASPQADTLFIPETADNLAGLAQGLQSAGFNPQRVKPIGTAVWNDPRIARIPGLQGGWYAAPDQAGFQAFAGRYRAKYNTEPTRIASLAYDAVSYAAALSRTQGSQRFSEGVLTNPSGAAGIDGLFRLKADGTNERGLAIFELRGGASAVVNPAPRAFGSSGA</sequence>
<keyword evidence="7" id="KW-1185">Reference proteome</keyword>
<dbReference type="CDD" id="cd06339">
    <property type="entry name" value="PBP1_YraM_LppC_lipoprotein-like"/>
    <property type="match status" value="1"/>
</dbReference>
<dbReference type="InterPro" id="IPR051010">
    <property type="entry name" value="BCAA_transport"/>
</dbReference>
<feature type="domain" description="Leucine-binding protein" evidence="5">
    <location>
        <begin position="61"/>
        <end position="388"/>
    </location>
</feature>
<comment type="caution">
    <text evidence="6">The sequence shown here is derived from an EMBL/GenBank/DDBJ whole genome shotgun (WGS) entry which is preliminary data.</text>
</comment>
<evidence type="ECO:0000313" key="6">
    <source>
        <dbReference type="EMBL" id="KAA2244346.1"/>
    </source>
</evidence>
<evidence type="ECO:0000256" key="3">
    <source>
        <dbReference type="ARBA" id="ARBA00022970"/>
    </source>
</evidence>
<dbReference type="Gene3D" id="3.40.50.2300">
    <property type="match status" value="2"/>
</dbReference>
<keyword evidence="3" id="KW-0029">Amino-acid transport</keyword>
<evidence type="ECO:0000256" key="1">
    <source>
        <dbReference type="ARBA" id="ARBA00010062"/>
    </source>
</evidence>
<feature type="compositionally biased region" description="Low complexity" evidence="4">
    <location>
        <begin position="36"/>
        <end position="45"/>
    </location>
</feature>
<name>A0A5B2W1G3_9HYPH</name>
<protein>
    <submittedName>
        <fullName evidence="6">Penicillin-binding protein activator</fullName>
    </submittedName>
</protein>
<dbReference type="OrthoDB" id="7210494at2"/>
<comment type="similarity">
    <text evidence="1">Belongs to the leucine-binding protein family.</text>
</comment>
<organism evidence="6 7">
    <name type="scientific">Salinarimonas soli</name>
    <dbReference type="NCBI Taxonomy" id="1638099"/>
    <lineage>
        <taxon>Bacteria</taxon>
        <taxon>Pseudomonadati</taxon>
        <taxon>Pseudomonadota</taxon>
        <taxon>Alphaproteobacteria</taxon>
        <taxon>Hyphomicrobiales</taxon>
        <taxon>Salinarimonadaceae</taxon>
        <taxon>Salinarimonas</taxon>
    </lineage>
</organism>
<dbReference type="InterPro" id="IPR006311">
    <property type="entry name" value="TAT_signal"/>
</dbReference>
<evidence type="ECO:0000259" key="5">
    <source>
        <dbReference type="Pfam" id="PF13458"/>
    </source>
</evidence>